<dbReference type="Proteomes" id="UP000284177">
    <property type="component" value="Unassembled WGS sequence"/>
</dbReference>
<keyword evidence="8" id="KW-1185">Reference proteome</keyword>
<proteinExistence type="inferred from homology"/>
<comment type="function">
    <text evidence="1">This subunit may be involved in monitoring complementarity of crRNA and target RNA.</text>
</comment>
<dbReference type="Pfam" id="PF03750">
    <property type="entry name" value="Csm2_III-A"/>
    <property type="match status" value="1"/>
</dbReference>
<gene>
    <name evidence="7" type="ORF">BET03_03910</name>
</gene>
<keyword evidence="5" id="KW-0051">Antiviral defense</keyword>
<dbReference type="InterPro" id="IPR010149">
    <property type="entry name" value="CRISPR-assoc_prot_Csm2_III-A"/>
</dbReference>
<evidence type="ECO:0000256" key="6">
    <source>
        <dbReference type="ARBA" id="ARBA00031723"/>
    </source>
</evidence>
<evidence type="ECO:0000256" key="5">
    <source>
        <dbReference type="ARBA" id="ARBA00023118"/>
    </source>
</evidence>
<protein>
    <recommendedName>
        <fullName evidence="3">CRISPR system Cms protein Csm2</fullName>
    </recommendedName>
    <alternativeName>
        <fullName evidence="6">CRISPR type III A-associated protein Csm2</fullName>
    </alternativeName>
</protein>
<evidence type="ECO:0000313" key="8">
    <source>
        <dbReference type="Proteomes" id="UP000284177"/>
    </source>
</evidence>
<organism evidence="7 8">
    <name type="scientific">Thermohalobacter berrensis</name>
    <dbReference type="NCBI Taxonomy" id="99594"/>
    <lineage>
        <taxon>Bacteria</taxon>
        <taxon>Bacillati</taxon>
        <taxon>Bacillota</taxon>
        <taxon>Tissierellia</taxon>
        <taxon>Tissierellales</taxon>
        <taxon>Thermohalobacteraceae</taxon>
        <taxon>Thermohalobacter</taxon>
    </lineage>
</organism>
<comment type="similarity">
    <text evidence="2">Belongs to the CRISPR-associated Csm2 family.</text>
</comment>
<reference evidence="7 8" key="1">
    <citation type="submission" date="2016-08" db="EMBL/GenBank/DDBJ databases">
        <title>Novel Firmicutes and Novel Genomes.</title>
        <authorList>
            <person name="Poppleton D.I."/>
            <person name="Gribaldo S."/>
        </authorList>
    </citation>
    <scope>NUCLEOTIDE SEQUENCE [LARGE SCALE GENOMIC DNA]</scope>
    <source>
        <strain evidence="7 8">CTT3</strain>
    </source>
</reference>
<accession>A0A419T1F3</accession>
<evidence type="ECO:0000256" key="3">
    <source>
        <dbReference type="ARBA" id="ARBA00016118"/>
    </source>
</evidence>
<evidence type="ECO:0000256" key="2">
    <source>
        <dbReference type="ARBA" id="ARBA00006896"/>
    </source>
</evidence>
<keyword evidence="4" id="KW-0694">RNA-binding</keyword>
<dbReference type="EMBL" id="MCIB01000023">
    <property type="protein sequence ID" value="RKD31283.1"/>
    <property type="molecule type" value="Genomic_DNA"/>
</dbReference>
<evidence type="ECO:0000256" key="4">
    <source>
        <dbReference type="ARBA" id="ARBA00022884"/>
    </source>
</evidence>
<evidence type="ECO:0000313" key="7">
    <source>
        <dbReference type="EMBL" id="RKD31283.1"/>
    </source>
</evidence>
<dbReference type="OrthoDB" id="1862673at2"/>
<dbReference type="NCBIfam" id="TIGR01870">
    <property type="entry name" value="cas_TM1810_Csm2"/>
    <property type="match status" value="1"/>
</dbReference>
<dbReference type="RefSeq" id="WP_120169736.1">
    <property type="nucleotide sequence ID" value="NZ_MCIB01000023.1"/>
</dbReference>
<evidence type="ECO:0000256" key="1">
    <source>
        <dbReference type="ARBA" id="ARBA00003640"/>
    </source>
</evidence>
<comment type="caution">
    <text evidence="7">The sequence shown here is derived from an EMBL/GenBank/DDBJ whole genome shotgun (WGS) entry which is preliminary data.</text>
</comment>
<dbReference type="GO" id="GO:0051607">
    <property type="term" value="P:defense response to virus"/>
    <property type="evidence" value="ECO:0007669"/>
    <property type="project" value="UniProtKB-KW"/>
</dbReference>
<dbReference type="GO" id="GO:0003723">
    <property type="term" value="F:RNA binding"/>
    <property type="evidence" value="ECO:0007669"/>
    <property type="project" value="UniProtKB-KW"/>
</dbReference>
<dbReference type="AlphaFoldDB" id="A0A419T1F3"/>
<name>A0A419T1F3_9FIRM</name>
<sequence>MSRYNRGRNKNYRNPLSQLIKEIQKAKSLKEVFVPEKYALPDGWAFKTANTLIGSNAMNTNQIRKIFGELKSIEEKLKREKDLDKCKNDILLIMPQVAYALGRRVVSKNFYDLMKECINLNKIKEPEDFIAFVKFFTAVVAYSSVVKSK</sequence>